<feature type="region of interest" description="Disordered" evidence="1">
    <location>
        <begin position="43"/>
        <end position="62"/>
    </location>
</feature>
<feature type="signal peptide" evidence="2">
    <location>
        <begin position="1"/>
        <end position="33"/>
    </location>
</feature>
<feature type="chain" id="PRO_5024933996" evidence="2">
    <location>
        <begin position="34"/>
        <end position="454"/>
    </location>
</feature>
<dbReference type="Pfam" id="PF17963">
    <property type="entry name" value="Big_9"/>
    <property type="match status" value="1"/>
</dbReference>
<accession>A0A5N5DXB3</accession>
<evidence type="ECO:0000256" key="1">
    <source>
        <dbReference type="SAM" id="MobiDB-lite"/>
    </source>
</evidence>
<sequence length="454" mass="46670">MRARGFSKSAEGLVALAVGAVVCAAIVPAVASAAPTGVVHTLPTGGVDGGASEGTRTATVDDDEGEQLTLRLHKMNLRGSDFSMAVQESGGELTDVVIPAPRSYIGSVEGHPDAIVSAIVDSAGTLRGQVIFDRGASIEFVGSDVVGRSTAPIDAKPKWPTASIASASAASVGKTVKQFVVGLDLSGEWYSAHGAGSPAVALDRAEESMARTAAIWIRDVGIRPILGRVVLRADAASDPYSSSCEDLDQLEGLWSDQVGTSVDQATVVCASGGGNAYYSRFELDHSYAQVGAEPDGNFSRVLRHELGHNFYADDYHGGGAEGSTIMNGNDLSRFDGTEFAAIVDAADVASDRLDDVGRYTASPIPPYAALDTAQIRSGGTVTVDAAANDHDSNGDSIKVTGVEATSLLGGTVKLENGEVVFEAGTKTGTDRILYTLTDAAGGTSTGWIVVDVSA</sequence>
<dbReference type="AlphaFoldDB" id="A0A5N5DXB3"/>
<protein>
    <submittedName>
        <fullName evidence="3">Uncharacterized protein</fullName>
    </submittedName>
</protein>
<evidence type="ECO:0000256" key="2">
    <source>
        <dbReference type="SAM" id="SignalP"/>
    </source>
</evidence>
<organism evidence="3 4">
    <name type="scientific">Rhodococcus erythropolis</name>
    <name type="common">Arthrobacter picolinophilus</name>
    <dbReference type="NCBI Taxonomy" id="1833"/>
    <lineage>
        <taxon>Bacteria</taxon>
        <taxon>Bacillati</taxon>
        <taxon>Actinomycetota</taxon>
        <taxon>Actinomycetes</taxon>
        <taxon>Mycobacteriales</taxon>
        <taxon>Nocardiaceae</taxon>
        <taxon>Rhodococcus</taxon>
        <taxon>Rhodococcus erythropolis group</taxon>
    </lineage>
</organism>
<dbReference type="Proteomes" id="UP000325576">
    <property type="component" value="Unassembled WGS sequence"/>
</dbReference>
<reference evidence="3 4" key="1">
    <citation type="journal article" date="2017" name="Poromechanics V (2013)">
        <title>Genomic Characterization of the Arsenic-Tolerant Actinobacterium, &lt;i&gt;Rhodococcus erythropolis&lt;/i&gt; S43.</title>
        <authorList>
            <person name="Retamal-Morales G."/>
            <person name="Mehnert M."/>
            <person name="Schwabe R."/>
            <person name="Tischler D."/>
            <person name="Schloemann M."/>
            <person name="Levican G.J."/>
        </authorList>
    </citation>
    <scope>NUCLEOTIDE SEQUENCE [LARGE SCALE GENOMIC DNA]</scope>
    <source>
        <strain evidence="3 4">S43</strain>
    </source>
</reference>
<evidence type="ECO:0000313" key="3">
    <source>
        <dbReference type="EMBL" id="KAB2582739.1"/>
    </source>
</evidence>
<keyword evidence="2" id="KW-0732">Signal</keyword>
<dbReference type="EMBL" id="MRBO01000645">
    <property type="protein sequence ID" value="KAB2582739.1"/>
    <property type="molecule type" value="Genomic_DNA"/>
</dbReference>
<comment type="caution">
    <text evidence="3">The sequence shown here is derived from an EMBL/GenBank/DDBJ whole genome shotgun (WGS) entry which is preliminary data.</text>
</comment>
<proteinExistence type="predicted"/>
<evidence type="ECO:0000313" key="4">
    <source>
        <dbReference type="Proteomes" id="UP000325576"/>
    </source>
</evidence>
<name>A0A5N5DXB3_RHOER</name>
<gene>
    <name evidence="3" type="ORF">BS297_24175</name>
</gene>